<evidence type="ECO:0000256" key="7">
    <source>
        <dbReference type="ARBA" id="ARBA00023060"/>
    </source>
</evidence>
<evidence type="ECO:0000256" key="3">
    <source>
        <dbReference type="ARBA" id="ARBA00022570"/>
    </source>
</evidence>
<dbReference type="GeneID" id="40524883"/>
<evidence type="ECO:0000256" key="8">
    <source>
        <dbReference type="ARBA" id="ARBA00023296"/>
    </source>
</evidence>
<feature type="region of interest" description="Disordered" evidence="10">
    <location>
        <begin position="35"/>
        <end position="62"/>
    </location>
</feature>
<feature type="domain" description="Structural protein 2 second" evidence="12">
    <location>
        <begin position="259"/>
        <end position="371"/>
    </location>
</feature>
<evidence type="ECO:0000256" key="1">
    <source>
        <dbReference type="ARBA" id="ARBA00004328"/>
    </source>
</evidence>
<keyword evidence="3" id="KW-1165">Clathrin-mediated endocytosis of virus by host</keyword>
<dbReference type="Proteomes" id="UP000243293">
    <property type="component" value="Segment"/>
</dbReference>
<evidence type="ECO:0000259" key="11">
    <source>
        <dbReference type="Pfam" id="PF03115"/>
    </source>
</evidence>
<keyword evidence="7" id="KW-1142">T=3 icosahedral capsid protein</keyword>
<feature type="domain" description="Astrovirus capsid protein inner core" evidence="11">
    <location>
        <begin position="20"/>
        <end position="244"/>
    </location>
</feature>
<name>C0KCT8_9VIRU</name>
<feature type="compositionally biased region" description="Basic residues" evidence="10">
    <location>
        <begin position="35"/>
        <end position="47"/>
    </location>
</feature>
<comment type="function">
    <text evidence="9">The capsid polyprotein VP90 self-assembles and undergoes a proteolytic cleavage by host caspases to yield the immature VP70 virion.</text>
</comment>
<evidence type="ECO:0000313" key="13">
    <source>
        <dbReference type="EMBL" id="ACN88710.1"/>
    </source>
</evidence>
<evidence type="ECO:0000313" key="14">
    <source>
        <dbReference type="Proteomes" id="UP000243293"/>
    </source>
</evidence>
<evidence type="ECO:0000256" key="6">
    <source>
        <dbReference type="ARBA" id="ARBA00022890"/>
    </source>
</evidence>
<keyword evidence="14" id="KW-1185">Reference proteome</keyword>
<keyword evidence="4" id="KW-1162">Viral penetration into host cytoplasm</keyword>
<evidence type="ECO:0000256" key="2">
    <source>
        <dbReference type="ARBA" id="ARBA00022561"/>
    </source>
</evidence>
<dbReference type="EMBL" id="FJ571066">
    <property type="protein sequence ID" value="ACN88710.1"/>
    <property type="molecule type" value="Genomic_RNA"/>
</dbReference>
<feature type="compositionally biased region" description="Basic and acidic residues" evidence="10">
    <location>
        <begin position="48"/>
        <end position="60"/>
    </location>
</feature>
<dbReference type="Pfam" id="PF03115">
    <property type="entry name" value="Astro_capsid_N"/>
    <property type="match status" value="1"/>
</dbReference>
<sequence length="720" mass="78402">MAASPRQVKQEIKQEVKKEVKKEEVKKWKNKKKWNKKFQNKNFKKQVKKEVKKEVEKDQGGPKSKFSVNVTATIGYVDGNKEHGPTLKIATFLHPSLCKGPDEDRTFGPLQAAAAQYGLWRLSKVHIRMTPLVGSSAVSGTVVRLSANLTQTPGSTSWGGLGARKHRDFHAGRSGAFILTRRDVAGPRAGGWWVTDTNTEGAQSAGPVIEAHCLGKTSSTYQNADWSGQLFIVELTGRWEFSNYNMNPALGSLERHESETPNAKLSTDAGGEIQLELPTSSAAARFMNDPTLKRGGNAESTGEIVYQIVDTAAGLASSALPPPFNWLIKGGWWFVKKAIGRANATEVFKVYASLADAQNNKPAISSQKSMQGTAVNTNLQITQMNSPNLGGANVVFATGASPQTPIFPLRPSGTPSGEFMLLTNLQPVHMHATTAISREIPAFFPGSGLSTIGGKNFPAVHFRILNSDAFTLDGESLTSWASVQGMQTPFQLRLNKKATGTTGQMAVLVLANSVIRVGQANHTSWFLHTILWKSANDASETWATMDNETPMIITRPGGTTDEYRWQNLSTRNVVATNSTMIGSYYLSAILVGGKNALQEINSGNSPNTTPFNMDPLGEFNSLLGVLLQSVLRQGAGYSVHSLRAFTRSESKMEKLARLLGVELSTDEESDISDDDDSLCSDQLEISESDSEYQVIADPEKEKELEKLGFSKEQILKIMKA</sequence>
<evidence type="ECO:0000256" key="10">
    <source>
        <dbReference type="SAM" id="MobiDB-lite"/>
    </source>
</evidence>
<dbReference type="GO" id="GO:0075512">
    <property type="term" value="P:clathrin-dependent endocytosis of virus by host cell"/>
    <property type="evidence" value="ECO:0007669"/>
    <property type="project" value="UniProtKB-KW"/>
</dbReference>
<evidence type="ECO:0000256" key="5">
    <source>
        <dbReference type="ARBA" id="ARBA00022844"/>
    </source>
</evidence>
<dbReference type="KEGG" id="vg:40524883"/>
<dbReference type="InterPro" id="IPR004337">
    <property type="entry name" value="Astro_capsid_N"/>
</dbReference>
<accession>C0KCT8</accession>
<reference evidence="13 14" key="1">
    <citation type="journal article" date="2009" name="J. Gen. Virol.">
        <title>Detection of diverse astroviruses from bats in China.</title>
        <authorList>
            <person name="Zhu H.C."/>
            <person name="Chu D.K."/>
            <person name="Liu W."/>
            <person name="Dong B.Q."/>
            <person name="Zhang S.Y."/>
            <person name="Zhang J.X."/>
            <person name="Li L.F."/>
            <person name="Vijaykrishna D."/>
            <person name="Smith G.J."/>
            <person name="Chen H.L."/>
            <person name="Poon L.L."/>
            <person name="Peiris J.S."/>
            <person name="Guan Y."/>
        </authorList>
    </citation>
    <scope>NUCLEOTIDE SEQUENCE [LARGE SCALE GENOMIC DNA]</scope>
    <source>
        <strain evidence="13 14">Tm/Guangxi/LD77/2007</strain>
    </source>
</reference>
<keyword evidence="2" id="KW-0167">Capsid protein</keyword>
<keyword evidence="6" id="KW-1164">Virus endocytosis by host</keyword>
<evidence type="ECO:0000256" key="9">
    <source>
        <dbReference type="ARBA" id="ARBA00045703"/>
    </source>
</evidence>
<gene>
    <name evidence="13" type="primary">ORF2</name>
</gene>
<dbReference type="Pfam" id="PF20751">
    <property type="entry name" value="SP2_M"/>
    <property type="match status" value="1"/>
</dbReference>
<dbReference type="Gene3D" id="2.60.120.20">
    <property type="match status" value="1"/>
</dbReference>
<dbReference type="GO" id="GO:0039617">
    <property type="term" value="C:T=3 icosahedral viral capsid"/>
    <property type="evidence" value="ECO:0007669"/>
    <property type="project" value="UniProtKB-KW"/>
</dbReference>
<protein>
    <submittedName>
        <fullName evidence="13">Capsid protein</fullName>
    </submittedName>
</protein>
<dbReference type="RefSeq" id="YP_009664784.1">
    <property type="nucleotide sequence ID" value="NC_043100.1"/>
</dbReference>
<organism evidence="13 14">
    <name type="scientific">Mamastrovirus 15</name>
    <dbReference type="NCBI Taxonomy" id="1239579"/>
    <lineage>
        <taxon>Viruses</taxon>
        <taxon>Riboviria</taxon>
        <taxon>Orthornavirae</taxon>
        <taxon>Pisuviricota</taxon>
        <taxon>Stelpaviricetes</taxon>
        <taxon>Stellavirales</taxon>
        <taxon>Astroviridae</taxon>
        <taxon>Mamastrovirus</taxon>
        <taxon>Mamastrovirus taphozoi</taxon>
    </lineage>
</organism>
<comment type="subcellular location">
    <subcellularLocation>
        <location evidence="1">Virion</location>
    </subcellularLocation>
</comment>
<dbReference type="InterPro" id="IPR048802">
    <property type="entry name" value="SP2_M"/>
</dbReference>
<keyword evidence="5" id="KW-0946">Virion</keyword>
<proteinExistence type="predicted"/>
<evidence type="ECO:0000256" key="4">
    <source>
        <dbReference type="ARBA" id="ARBA00022595"/>
    </source>
</evidence>
<evidence type="ECO:0000259" key="12">
    <source>
        <dbReference type="Pfam" id="PF20751"/>
    </source>
</evidence>
<dbReference type="InterPro" id="IPR029053">
    <property type="entry name" value="Viral_coat"/>
</dbReference>
<keyword evidence="8" id="KW-1160">Virus entry into host cell</keyword>